<feature type="transmembrane region" description="Helical" evidence="1">
    <location>
        <begin position="6"/>
        <end position="23"/>
    </location>
</feature>
<gene>
    <name evidence="2" type="ORF">GCM10011389_14600</name>
</gene>
<evidence type="ECO:0000256" key="1">
    <source>
        <dbReference type="SAM" id="Phobius"/>
    </source>
</evidence>
<comment type="caution">
    <text evidence="2">The sequence shown here is derived from an EMBL/GenBank/DDBJ whole genome shotgun (WGS) entry which is preliminary data.</text>
</comment>
<accession>A0ABQ1Q0R8</accession>
<reference evidence="3" key="1">
    <citation type="journal article" date="2019" name="Int. J. Syst. Evol. Microbiol.">
        <title>The Global Catalogue of Microorganisms (GCM) 10K type strain sequencing project: providing services to taxonomists for standard genome sequencing and annotation.</title>
        <authorList>
            <consortium name="The Broad Institute Genomics Platform"/>
            <consortium name="The Broad Institute Genome Sequencing Center for Infectious Disease"/>
            <person name="Wu L."/>
            <person name="Ma J."/>
        </authorList>
    </citation>
    <scope>NUCLEOTIDE SEQUENCE [LARGE SCALE GENOMIC DNA]</scope>
    <source>
        <strain evidence="3">CGMCC 1.15353</strain>
    </source>
</reference>
<protein>
    <submittedName>
        <fullName evidence="2">Uncharacterized protein</fullName>
    </submittedName>
</protein>
<keyword evidence="1" id="KW-0812">Transmembrane</keyword>
<organism evidence="2 3">
    <name type="scientific">Pontibacillus salipaludis</name>
    <dbReference type="NCBI Taxonomy" id="1697394"/>
    <lineage>
        <taxon>Bacteria</taxon>
        <taxon>Bacillati</taxon>
        <taxon>Bacillota</taxon>
        <taxon>Bacilli</taxon>
        <taxon>Bacillales</taxon>
        <taxon>Bacillaceae</taxon>
        <taxon>Pontibacillus</taxon>
    </lineage>
</organism>
<dbReference type="RefSeq" id="WP_188652331.1">
    <property type="nucleotide sequence ID" value="NZ_BMIN01000005.1"/>
</dbReference>
<keyword evidence="1" id="KW-0472">Membrane</keyword>
<keyword evidence="1" id="KW-1133">Transmembrane helix</keyword>
<sequence>MNSIFIFFEIIANIFLGIFPFFSPNKEEREEKKLKKAYEKRLKEEQEEQKREDN</sequence>
<evidence type="ECO:0000313" key="3">
    <source>
        <dbReference type="Proteomes" id="UP000642571"/>
    </source>
</evidence>
<dbReference type="EMBL" id="BMIN01000005">
    <property type="protein sequence ID" value="GGD08150.1"/>
    <property type="molecule type" value="Genomic_DNA"/>
</dbReference>
<keyword evidence="3" id="KW-1185">Reference proteome</keyword>
<proteinExistence type="predicted"/>
<evidence type="ECO:0000313" key="2">
    <source>
        <dbReference type="EMBL" id="GGD08150.1"/>
    </source>
</evidence>
<dbReference type="Proteomes" id="UP000642571">
    <property type="component" value="Unassembled WGS sequence"/>
</dbReference>
<name>A0ABQ1Q0R8_9BACI</name>